<accession>N9NVW5</accession>
<accession>N8WMH6</accession>
<dbReference type="Proteomes" id="UP000013070">
    <property type="component" value="Unassembled WGS sequence"/>
</dbReference>
<keyword evidence="4" id="KW-1185">Reference proteome</keyword>
<keyword evidence="1" id="KW-0812">Transmembrane</keyword>
<dbReference type="EMBL" id="APPE01000073">
    <property type="protein sequence ID" value="ENU98063.1"/>
    <property type="molecule type" value="Genomic_DNA"/>
</dbReference>
<dbReference type="HOGENOM" id="CLU_1902145_0_0_6"/>
<reference evidence="3 5" key="1">
    <citation type="submission" date="2013-02" db="EMBL/GenBank/DDBJ databases">
        <title>The Genome Sequence of Acinetobacter sp. NIPH 2171.</title>
        <authorList>
            <consortium name="The Broad Institute Genome Sequencing Platform"/>
            <consortium name="The Broad Institute Genome Sequencing Center for Infectious Disease"/>
            <person name="Cerqueira G."/>
            <person name="Feldgarden M."/>
            <person name="Courvalin P."/>
            <person name="Perichon B."/>
            <person name="Grillot-Courvalin C."/>
            <person name="Clermont D."/>
            <person name="Rocha E."/>
            <person name="Yoon E.-J."/>
            <person name="Nemec A."/>
            <person name="Walker B."/>
            <person name="Young S.K."/>
            <person name="Zeng Q."/>
            <person name="Gargeya S."/>
            <person name="Fitzgerald M."/>
            <person name="Haas B."/>
            <person name="Abouelleil A."/>
            <person name="Alvarado L."/>
            <person name="Arachchi H.M."/>
            <person name="Berlin A.M."/>
            <person name="Chapman S.B."/>
            <person name="Dewar J."/>
            <person name="Goldberg J."/>
            <person name="Griggs A."/>
            <person name="Gujja S."/>
            <person name="Hansen M."/>
            <person name="Howarth C."/>
            <person name="Imamovic A."/>
            <person name="Larimer J."/>
            <person name="McCowan C."/>
            <person name="Murphy C."/>
            <person name="Neiman D."/>
            <person name="Pearson M."/>
            <person name="Priest M."/>
            <person name="Roberts A."/>
            <person name="Saif S."/>
            <person name="Shea T."/>
            <person name="Sisk P."/>
            <person name="Sykes S."/>
            <person name="Wortman J."/>
            <person name="Nusbaum C."/>
            <person name="Birren B."/>
        </authorList>
    </citation>
    <scope>NUCLEOTIDE SEQUENCE [LARGE SCALE GENOMIC DNA]</scope>
    <source>
        <strain evidence="3 5">NIPH 2171</strain>
    </source>
</reference>
<feature type="transmembrane region" description="Helical" evidence="1">
    <location>
        <begin position="119"/>
        <end position="136"/>
    </location>
</feature>
<gene>
    <name evidence="3" type="ORF">F897_03117</name>
    <name evidence="2" type="ORF">F969_02986</name>
</gene>
<dbReference type="Proteomes" id="UP000013101">
    <property type="component" value="Unassembled WGS sequence"/>
</dbReference>
<dbReference type="RefSeq" id="WP_004785218.1">
    <property type="nucleotide sequence ID" value="NZ_CP083658.1"/>
</dbReference>
<keyword evidence="1" id="KW-0472">Membrane</keyword>
<proteinExistence type="predicted"/>
<evidence type="ECO:0000256" key="1">
    <source>
        <dbReference type="SAM" id="Phobius"/>
    </source>
</evidence>
<dbReference type="OrthoDB" id="6712465at2"/>
<evidence type="ECO:0000313" key="2">
    <source>
        <dbReference type="EMBL" id="ENU98063.1"/>
    </source>
</evidence>
<dbReference type="eggNOG" id="ENOG5031RYA">
    <property type="taxonomic scope" value="Bacteria"/>
</dbReference>
<sequence length="137" mass="15529">MQDLIEQLTQEQLVDIVILLEDDKKLEAIRYIRTHTALDESQAIQVINEIVREHDLALNRDNKGNIGPRFTDDADENIPVVTTPLEVPDHPNLSIAKDTEVAAQQVGKRVPGREIEKKIWITAAVILLIIIVLWLLL</sequence>
<evidence type="ECO:0000313" key="4">
    <source>
        <dbReference type="Proteomes" id="UP000013070"/>
    </source>
</evidence>
<evidence type="ECO:0000313" key="5">
    <source>
        <dbReference type="Proteomes" id="UP000013101"/>
    </source>
</evidence>
<protein>
    <submittedName>
        <fullName evidence="2">Uncharacterized protein</fullName>
    </submittedName>
</protein>
<dbReference type="PATRIC" id="fig|1217693.3.peg.3014"/>
<reference evidence="2 4" key="2">
    <citation type="submission" date="2013-02" db="EMBL/GenBank/DDBJ databases">
        <title>The Genome Sequence of Acinetobacter sp. NIPH 899.</title>
        <authorList>
            <consortium name="The Broad Institute Genome Sequencing Platform"/>
            <consortium name="The Broad Institute Genome Sequencing Center for Infectious Disease"/>
            <person name="Cerqueira G."/>
            <person name="Feldgarden M."/>
            <person name="Courvalin P."/>
            <person name="Perichon B."/>
            <person name="Grillot-Courvalin C."/>
            <person name="Clermont D."/>
            <person name="Rocha E."/>
            <person name="Yoon E.-J."/>
            <person name="Nemec A."/>
            <person name="Walker B."/>
            <person name="Young S.K."/>
            <person name="Zeng Q."/>
            <person name="Gargeya S."/>
            <person name="Fitzgerald M."/>
            <person name="Haas B."/>
            <person name="Abouelleil A."/>
            <person name="Alvarado L."/>
            <person name="Arachchi H.M."/>
            <person name="Berlin A.M."/>
            <person name="Chapman S.B."/>
            <person name="Dewar J."/>
            <person name="Goldberg J."/>
            <person name="Griggs A."/>
            <person name="Gujja S."/>
            <person name="Hansen M."/>
            <person name="Howarth C."/>
            <person name="Imamovic A."/>
            <person name="Larimer J."/>
            <person name="McCowan C."/>
            <person name="Murphy C."/>
            <person name="Neiman D."/>
            <person name="Pearson M."/>
            <person name="Priest M."/>
            <person name="Roberts A."/>
            <person name="Saif S."/>
            <person name="Shea T."/>
            <person name="Sisk P."/>
            <person name="Sykes S."/>
            <person name="Wortman J."/>
            <person name="Nusbaum C."/>
            <person name="Birren B."/>
        </authorList>
    </citation>
    <scope>NUCLEOTIDE SEQUENCE [LARGE SCALE GENOMIC DNA]</scope>
    <source>
        <strain evidence="2 4">NIPH 899</strain>
    </source>
</reference>
<dbReference type="AlphaFoldDB" id="N8WMH6"/>
<dbReference type="EMBL" id="APRS01000017">
    <property type="protein sequence ID" value="ENX06832.1"/>
    <property type="molecule type" value="Genomic_DNA"/>
</dbReference>
<keyword evidence="1" id="KW-1133">Transmembrane helix</keyword>
<name>N8WMH6_9GAMM</name>
<comment type="caution">
    <text evidence="2">The sequence shown here is derived from an EMBL/GenBank/DDBJ whole genome shotgun (WGS) entry which is preliminary data.</text>
</comment>
<organism evidence="2 4">
    <name type="scientific">Acinetobacter variabilis</name>
    <dbReference type="NCBI Taxonomy" id="70346"/>
    <lineage>
        <taxon>Bacteria</taxon>
        <taxon>Pseudomonadati</taxon>
        <taxon>Pseudomonadota</taxon>
        <taxon>Gammaproteobacteria</taxon>
        <taxon>Moraxellales</taxon>
        <taxon>Moraxellaceae</taxon>
        <taxon>Acinetobacter</taxon>
    </lineage>
</organism>
<evidence type="ECO:0000313" key="3">
    <source>
        <dbReference type="EMBL" id="ENX06832.1"/>
    </source>
</evidence>
<dbReference type="PATRIC" id="fig|1217710.3.peg.2850"/>